<gene>
    <name evidence="1" type="ORF">KRX52_04190</name>
</gene>
<evidence type="ECO:0000313" key="1">
    <source>
        <dbReference type="EMBL" id="MBV2131997.1"/>
    </source>
</evidence>
<evidence type="ECO:0000313" key="2">
    <source>
        <dbReference type="Proteomes" id="UP000813068"/>
    </source>
</evidence>
<dbReference type="EMBL" id="JAHRGL010000011">
    <property type="protein sequence ID" value="MBV2131997.1"/>
    <property type="molecule type" value="Genomic_DNA"/>
</dbReference>
<accession>A0ABS6MT67</accession>
<proteinExistence type="predicted"/>
<comment type="caution">
    <text evidence="1">The sequence shown here is derived from an EMBL/GenBank/DDBJ whole genome shotgun (WGS) entry which is preliminary data.</text>
</comment>
<name>A0ABS6MT67_9GAMM</name>
<keyword evidence="2" id="KW-1185">Reference proteome</keyword>
<dbReference type="Proteomes" id="UP000813068">
    <property type="component" value="Unassembled WGS sequence"/>
</dbReference>
<organism evidence="1 2">
    <name type="scientific">Geopseudomonas aromaticivorans</name>
    <dbReference type="NCBI Taxonomy" id="2849492"/>
    <lineage>
        <taxon>Bacteria</taxon>
        <taxon>Pseudomonadati</taxon>
        <taxon>Pseudomonadota</taxon>
        <taxon>Gammaproteobacteria</taxon>
        <taxon>Pseudomonadales</taxon>
        <taxon>Pseudomonadaceae</taxon>
        <taxon>Geopseudomonas</taxon>
    </lineage>
</organism>
<dbReference type="RefSeq" id="WP_217679910.1">
    <property type="nucleotide sequence ID" value="NZ_JAHRGL010000011.1"/>
</dbReference>
<reference evidence="1 2" key="1">
    <citation type="submission" date="2021-06" db="EMBL/GenBank/DDBJ databases">
        <title>Differences between aerobic and microaerobic xylene degrading microbial communities.</title>
        <authorList>
            <person name="Banerjee S."/>
            <person name="Tancsics A."/>
        </authorList>
    </citation>
    <scope>NUCLEOTIDE SEQUENCE [LARGE SCALE GENOMIC DNA]</scope>
    <source>
        <strain evidence="1 2">MAP12</strain>
    </source>
</reference>
<sequence length="324" mass="33885">MTTAPVMSITDEQLAELERKAQAATPGPWSTWGDAFIAPVRKNDDGSGSVECARTVAEVYGSGTSADWKFIAAANPATVLAMIATIRQQRSLLVEISEAPNEKAIYACLDKIDVALGRKGDAAEWPLAPPDAPIRIADDDEVAVPRGLLGAASYAIANKADAPRTVEKLREYAKRAGIAAAPAPAAPQSRVIRAAYEVLLGCVSTPQIAAMIDVPTVERVAKQLNALLPGQDAPAPVAQEPEIFGLVYSIDGQVVIHTVGDPHVTDGMAVYTTPPAAAEQPECGCCGKTGQCDSDCDCAEQPDTVKVPRDLADLIAYALLAGGE</sequence>
<protein>
    <submittedName>
        <fullName evidence="1">Ead/Ea22-like family protein</fullName>
    </submittedName>
</protein>